<evidence type="ECO:0000313" key="3">
    <source>
        <dbReference type="EMBL" id="EGV29061.1"/>
    </source>
</evidence>
<keyword evidence="1" id="KW-0732">Signal</keyword>
<dbReference type="STRING" id="765913.ThidrDRAFT_3377"/>
<gene>
    <name evidence="3" type="ORF">ThidrDRAFT_3377</name>
</gene>
<dbReference type="EMBL" id="AFWT01000028">
    <property type="protein sequence ID" value="EGV29061.1"/>
    <property type="molecule type" value="Genomic_DNA"/>
</dbReference>
<dbReference type="eggNOG" id="COG2133">
    <property type="taxonomic scope" value="Bacteria"/>
</dbReference>
<dbReference type="Pfam" id="PF07995">
    <property type="entry name" value="GSDH"/>
    <property type="match status" value="1"/>
</dbReference>
<evidence type="ECO:0000256" key="1">
    <source>
        <dbReference type="SAM" id="SignalP"/>
    </source>
</evidence>
<organism evidence="3 4">
    <name type="scientific">Thiorhodococcus drewsii AZ1</name>
    <dbReference type="NCBI Taxonomy" id="765913"/>
    <lineage>
        <taxon>Bacteria</taxon>
        <taxon>Pseudomonadati</taxon>
        <taxon>Pseudomonadota</taxon>
        <taxon>Gammaproteobacteria</taxon>
        <taxon>Chromatiales</taxon>
        <taxon>Chromatiaceae</taxon>
        <taxon>Thiorhodococcus</taxon>
    </lineage>
</organism>
<evidence type="ECO:0000259" key="2">
    <source>
        <dbReference type="Pfam" id="PF07995"/>
    </source>
</evidence>
<accession>G2E514</accession>
<protein>
    <submittedName>
        <fullName evidence="3">Glucose sorbosone dehydrogenase</fullName>
    </submittedName>
</protein>
<feature type="signal peptide" evidence="1">
    <location>
        <begin position="1"/>
        <end position="25"/>
    </location>
</feature>
<sequence length="405" mass="43974">MRIRRSIFLTLLFGGSLSLGSVASAAPVESTADVPEASGWRTEVVVDGLEHPWSIAWLPDGSALVTERPGRLRLIRDGALVSTPIAGVPDVLAHGQGGLMDVALHPDFATNRLIYLTYAVGSKEANRTLLARARLEEDGARLSNLKVLFRNPDTKKGGAHFGSRLLWLPDGSLLMSLGDGGNPPLSFDGDFIRKQAQNLGTDFGKLVRLTEDGKPFPGNPFVAESGARPEIYTFGHRNIQGLARDPASGRVWASEHGARGGDELNLIRPGQNYGWPEVTYSMEYFGPAISDVHSRSDVPDPKVVWTPSIAPSGLAFYSGDRYPGWTGDLFSGSLSFGQIRHVQLDGERVVGEEKLTIGKRVRDVRQGPDGYLYVLTDESDGALLRILQLPATSLQRPAGQEIERR</sequence>
<dbReference type="InterPro" id="IPR012938">
    <property type="entry name" value="Glc/Sorbosone_DH"/>
</dbReference>
<dbReference type="SUPFAM" id="SSF50952">
    <property type="entry name" value="Soluble quinoprotein glucose dehydrogenase"/>
    <property type="match status" value="1"/>
</dbReference>
<dbReference type="OrthoDB" id="9770043at2"/>
<dbReference type="Gene3D" id="2.120.10.30">
    <property type="entry name" value="TolB, C-terminal domain"/>
    <property type="match status" value="1"/>
</dbReference>
<reference evidence="3 4" key="1">
    <citation type="submission" date="2011-06" db="EMBL/GenBank/DDBJ databases">
        <title>The draft genome of Thiorhodococcus drewsii AZ1.</title>
        <authorList>
            <consortium name="US DOE Joint Genome Institute (JGI-PGF)"/>
            <person name="Lucas S."/>
            <person name="Han J."/>
            <person name="Lapidus A."/>
            <person name="Cheng J.-F."/>
            <person name="Goodwin L."/>
            <person name="Pitluck S."/>
            <person name="Peters L."/>
            <person name="Land M.L."/>
            <person name="Hauser L."/>
            <person name="Vogl K."/>
            <person name="Liu Z."/>
            <person name="Imhoff J."/>
            <person name="Thiel V."/>
            <person name="Frigaard N.-U."/>
            <person name="Bryant D.A."/>
            <person name="Woyke T.J."/>
        </authorList>
    </citation>
    <scope>NUCLEOTIDE SEQUENCE [LARGE SCALE GENOMIC DNA]</scope>
    <source>
        <strain evidence="3 4">AZ1</strain>
    </source>
</reference>
<dbReference type="PATRIC" id="fig|765913.3.peg.3445"/>
<dbReference type="PANTHER" id="PTHR19328:SF75">
    <property type="entry name" value="ALDOSE SUGAR DEHYDROGENASE YLII"/>
    <property type="match status" value="1"/>
</dbReference>
<dbReference type="InterPro" id="IPR011041">
    <property type="entry name" value="Quinoprot_gluc/sorb_DH_b-prop"/>
</dbReference>
<dbReference type="RefSeq" id="WP_007042090.1">
    <property type="nucleotide sequence ID" value="NZ_AFWT01000028.1"/>
</dbReference>
<keyword evidence="4" id="KW-1185">Reference proteome</keyword>
<dbReference type="Proteomes" id="UP000004200">
    <property type="component" value="Unassembled WGS sequence"/>
</dbReference>
<dbReference type="PANTHER" id="PTHR19328">
    <property type="entry name" value="HEDGEHOG-INTERACTING PROTEIN"/>
    <property type="match status" value="1"/>
</dbReference>
<feature type="chain" id="PRO_5003428977" evidence="1">
    <location>
        <begin position="26"/>
        <end position="405"/>
    </location>
</feature>
<dbReference type="AlphaFoldDB" id="G2E514"/>
<name>G2E514_9GAMM</name>
<dbReference type="InterPro" id="IPR011042">
    <property type="entry name" value="6-blade_b-propeller_TolB-like"/>
</dbReference>
<feature type="domain" description="Glucose/Sorbosone dehydrogenase" evidence="2">
    <location>
        <begin position="49"/>
        <end position="385"/>
    </location>
</feature>
<proteinExistence type="predicted"/>
<evidence type="ECO:0000313" key="4">
    <source>
        <dbReference type="Proteomes" id="UP000004200"/>
    </source>
</evidence>
<comment type="caution">
    <text evidence="3">The sequence shown here is derived from an EMBL/GenBank/DDBJ whole genome shotgun (WGS) entry which is preliminary data.</text>
</comment>